<accession>A0A364Y668</accession>
<evidence type="ECO:0000313" key="1">
    <source>
        <dbReference type="EMBL" id="RAW01598.1"/>
    </source>
</evidence>
<dbReference type="Proteomes" id="UP000251889">
    <property type="component" value="Unassembled WGS sequence"/>
</dbReference>
<dbReference type="EMBL" id="QMFY01000003">
    <property type="protein sequence ID" value="RAW01598.1"/>
    <property type="molecule type" value="Genomic_DNA"/>
</dbReference>
<protein>
    <submittedName>
        <fullName evidence="1">Uncharacterized protein</fullName>
    </submittedName>
</protein>
<organism evidence="1 2">
    <name type="scientific">Pseudochryseolinea flava</name>
    <dbReference type="NCBI Taxonomy" id="2059302"/>
    <lineage>
        <taxon>Bacteria</taxon>
        <taxon>Pseudomonadati</taxon>
        <taxon>Bacteroidota</taxon>
        <taxon>Cytophagia</taxon>
        <taxon>Cytophagales</taxon>
        <taxon>Fulvivirgaceae</taxon>
        <taxon>Pseudochryseolinea</taxon>
    </lineage>
</organism>
<gene>
    <name evidence="1" type="ORF">DQQ10_08035</name>
</gene>
<dbReference type="AlphaFoldDB" id="A0A364Y668"/>
<sequence>MNGAIKEIIITAQHQQVALDYENLSTDVIVRFENGDQYAATFYSSKSMERLVNAMDEGGEGVAQYELLQGVLVKNFEEKKLYALVDDMLAEGDFQLIFKKL</sequence>
<reference evidence="1 2" key="1">
    <citation type="submission" date="2018-06" db="EMBL/GenBank/DDBJ databases">
        <title>Chryseolinea flavus sp. nov., a member of the phylum Bacteroidetes isolated from soil.</title>
        <authorList>
            <person name="Li Y."/>
            <person name="Wang J."/>
        </authorList>
    </citation>
    <scope>NUCLEOTIDE SEQUENCE [LARGE SCALE GENOMIC DNA]</scope>
    <source>
        <strain evidence="1 2">SDU1-6</strain>
    </source>
</reference>
<name>A0A364Y668_9BACT</name>
<comment type="caution">
    <text evidence="1">The sequence shown here is derived from an EMBL/GenBank/DDBJ whole genome shotgun (WGS) entry which is preliminary data.</text>
</comment>
<keyword evidence="2" id="KW-1185">Reference proteome</keyword>
<evidence type="ECO:0000313" key="2">
    <source>
        <dbReference type="Proteomes" id="UP000251889"/>
    </source>
</evidence>
<dbReference type="OrthoDB" id="7068820at2"/>
<dbReference type="RefSeq" id="WP_112746338.1">
    <property type="nucleotide sequence ID" value="NZ_QMFY01000003.1"/>
</dbReference>
<proteinExistence type="predicted"/>